<dbReference type="Gene3D" id="2.102.10.10">
    <property type="entry name" value="Rieske [2Fe-2S] iron-sulphur domain"/>
    <property type="match status" value="1"/>
</dbReference>
<dbReference type="eggNOG" id="COG4638">
    <property type="taxonomic scope" value="Bacteria"/>
</dbReference>
<keyword evidence="3" id="KW-0560">Oxidoreductase</keyword>
<name>A0A086CFJ5_9CHRO</name>
<keyword evidence="1" id="KW-0001">2Fe-2S</keyword>
<evidence type="ECO:0000313" key="8">
    <source>
        <dbReference type="Proteomes" id="UP000028922"/>
    </source>
</evidence>
<reference evidence="7 8" key="1">
    <citation type="submission" date="2014-08" db="EMBL/GenBank/DDBJ databases">
        <title>Comparative genomics reveals surprising divergence of two closely related strains of uncultivated UCYN-A cyanobacteria.</title>
        <authorList>
            <person name="Bombar D."/>
            <person name="Heller P."/>
            <person name="Sanchez-Baracaldo P."/>
            <person name="Carter B.J."/>
            <person name="Zert J.P."/>
        </authorList>
    </citation>
    <scope>NUCLEOTIDE SEQUENCE [LARGE SCALE GENOMIC DNA]</scope>
</reference>
<organism evidence="7 8">
    <name type="scientific">Candidatus Atelocyanobacterium thalassa isolate SIO64986</name>
    <dbReference type="NCBI Taxonomy" id="1527444"/>
    <lineage>
        <taxon>Bacteria</taxon>
        <taxon>Bacillati</taxon>
        <taxon>Cyanobacteriota</taxon>
        <taxon>Cyanophyceae</taxon>
        <taxon>Oscillatoriophycideae</taxon>
        <taxon>Chroococcales</taxon>
        <taxon>Aphanothecaceae</taxon>
        <taxon>Candidatus Atelocyanobacterium</taxon>
        <taxon>Candidatus Atelocyanobacterium thalassae</taxon>
    </lineage>
</organism>
<dbReference type="EMBL" id="JPSP01000021">
    <property type="protein sequence ID" value="KFF40959.1"/>
    <property type="molecule type" value="Genomic_DNA"/>
</dbReference>
<dbReference type="PROSITE" id="PS51296">
    <property type="entry name" value="RIESKE"/>
    <property type="match status" value="1"/>
</dbReference>
<dbReference type="GO" id="GO:0046872">
    <property type="term" value="F:metal ion binding"/>
    <property type="evidence" value="ECO:0007669"/>
    <property type="project" value="UniProtKB-KW"/>
</dbReference>
<dbReference type="PANTHER" id="PTHR21266:SF60">
    <property type="entry name" value="3-KETOSTEROID-9-ALPHA-MONOOXYGENASE, OXYGENASE COMPONENT"/>
    <property type="match status" value="1"/>
</dbReference>
<comment type="caution">
    <text evidence="7">The sequence shown here is derived from an EMBL/GenBank/DDBJ whole genome shotgun (WGS) entry which is preliminary data.</text>
</comment>
<evidence type="ECO:0000256" key="3">
    <source>
        <dbReference type="ARBA" id="ARBA00023002"/>
    </source>
</evidence>
<dbReference type="AlphaFoldDB" id="A0A086CFJ5"/>
<feature type="domain" description="Rieske" evidence="6">
    <location>
        <begin position="10"/>
        <end position="116"/>
    </location>
</feature>
<dbReference type="Proteomes" id="UP000028922">
    <property type="component" value="Unassembled WGS sequence"/>
</dbReference>
<dbReference type="PANTHER" id="PTHR21266">
    <property type="entry name" value="IRON-SULFUR DOMAIN CONTAINING PROTEIN"/>
    <property type="match status" value="1"/>
</dbReference>
<dbReference type="GO" id="GO:0051537">
    <property type="term" value="F:2 iron, 2 sulfur cluster binding"/>
    <property type="evidence" value="ECO:0007669"/>
    <property type="project" value="UniProtKB-KW"/>
</dbReference>
<dbReference type="GO" id="GO:0051213">
    <property type="term" value="F:dioxygenase activity"/>
    <property type="evidence" value="ECO:0007669"/>
    <property type="project" value="UniProtKB-KW"/>
</dbReference>
<keyword evidence="5" id="KW-0411">Iron-sulfur</keyword>
<dbReference type="GO" id="GO:0004497">
    <property type="term" value="F:monooxygenase activity"/>
    <property type="evidence" value="ECO:0007669"/>
    <property type="project" value="UniProtKB-ARBA"/>
</dbReference>
<dbReference type="InterPro" id="IPR036922">
    <property type="entry name" value="Rieske_2Fe-2S_sf"/>
</dbReference>
<dbReference type="CDD" id="cd03469">
    <property type="entry name" value="Rieske_RO_Alpha_N"/>
    <property type="match status" value="1"/>
</dbReference>
<dbReference type="Gene3D" id="3.90.380.10">
    <property type="entry name" value="Naphthalene 1,2-dioxygenase Alpha Subunit, Chain A, domain 1"/>
    <property type="match status" value="1"/>
</dbReference>
<evidence type="ECO:0000259" key="6">
    <source>
        <dbReference type="PROSITE" id="PS51296"/>
    </source>
</evidence>
<gene>
    <name evidence="7" type="ORF">ucyna2_01225</name>
</gene>
<evidence type="ECO:0000313" key="7">
    <source>
        <dbReference type="EMBL" id="KFF40959.1"/>
    </source>
</evidence>
<sequence length="349" mass="40445">MTTLLRNCWYVALSSKDLKPATIIHKKILDEPILIGRKKNGQIFAMRDVCPHRGIPLSYGSLCKEDISCRYHGWKFNVNNGRCSEIPSLTEHDDLEIGRIQVRTYPCEEVQGNIWIYFIDTNKSKTTLSNLPPVPTIPDFGKLKPGITETMKFACNVDHAIIGLMDPAHGPYIHNAWWWRSGPRKFRVKEKHYEPVSQGFRLIPYNMPVSARPYKILGNNVSIEIVFQLPGIRTEILKGDHYSACLLTCITPIDESSCEIFQSIYWTIPWVGMFKPLLSLLTRQFLAQDRDAIVQQQKGLIYNPSLMLIDDADTQAKWYFRLKQEYQKSQEENRTFINPIEPRVLRWRS</sequence>
<evidence type="ECO:0000256" key="2">
    <source>
        <dbReference type="ARBA" id="ARBA00022723"/>
    </source>
</evidence>
<accession>A0A086CFJ5</accession>
<keyword evidence="7" id="KW-0223">Dioxygenase</keyword>
<proteinExistence type="predicted"/>
<dbReference type="SUPFAM" id="SSF55961">
    <property type="entry name" value="Bet v1-like"/>
    <property type="match status" value="1"/>
</dbReference>
<protein>
    <submittedName>
        <fullName evidence="7">Ring-hydroxylating dioxygenase, large terminal subunit</fullName>
    </submittedName>
</protein>
<dbReference type="SUPFAM" id="SSF50022">
    <property type="entry name" value="ISP domain"/>
    <property type="match status" value="1"/>
</dbReference>
<evidence type="ECO:0000256" key="5">
    <source>
        <dbReference type="ARBA" id="ARBA00023014"/>
    </source>
</evidence>
<keyword evidence="2" id="KW-0479">Metal-binding</keyword>
<evidence type="ECO:0000256" key="1">
    <source>
        <dbReference type="ARBA" id="ARBA00022714"/>
    </source>
</evidence>
<dbReference type="PATRIC" id="fig|1527444.3.peg.1171"/>
<dbReference type="InterPro" id="IPR050584">
    <property type="entry name" value="Cholesterol_7-desaturase"/>
</dbReference>
<dbReference type="GO" id="GO:0016705">
    <property type="term" value="F:oxidoreductase activity, acting on paired donors, with incorporation or reduction of molecular oxygen"/>
    <property type="evidence" value="ECO:0007669"/>
    <property type="project" value="UniProtKB-ARBA"/>
</dbReference>
<evidence type="ECO:0000256" key="4">
    <source>
        <dbReference type="ARBA" id="ARBA00023004"/>
    </source>
</evidence>
<dbReference type="InterPro" id="IPR017941">
    <property type="entry name" value="Rieske_2Fe-2S"/>
</dbReference>
<keyword evidence="4" id="KW-0408">Iron</keyword>
<dbReference type="Pfam" id="PF00355">
    <property type="entry name" value="Rieske"/>
    <property type="match status" value="1"/>
</dbReference>